<protein>
    <submittedName>
        <fullName evidence="2">Uncharacterized protein</fullName>
    </submittedName>
</protein>
<proteinExistence type="predicted"/>
<sequence>MPDLTISSVDRGWGNIGYGFGQPEQRHVIIVEACRQSGCLALPFALSHSPPTGVDNHLRHVADFSCNRDVIDRHSLPLGSVGGGDDPRRSDQNALTLSRDIRKGKEIVVGDHITGITHVMSSHDGSDGCDKR</sequence>
<dbReference type="AlphaFoldDB" id="A0A1B3ZEZ1"/>
<accession>A0A1B3ZEZ1</accession>
<organism evidence="2 3">
    <name type="scientific">Sphingomonas panacis</name>
    <dbReference type="NCBI Taxonomy" id="1560345"/>
    <lineage>
        <taxon>Bacteria</taxon>
        <taxon>Pseudomonadati</taxon>
        <taxon>Pseudomonadota</taxon>
        <taxon>Alphaproteobacteria</taxon>
        <taxon>Sphingomonadales</taxon>
        <taxon>Sphingomonadaceae</taxon>
        <taxon>Sphingomonas</taxon>
    </lineage>
</organism>
<name>A0A1B3ZEZ1_9SPHN</name>
<dbReference type="KEGG" id="span:AWL63_20555"/>
<evidence type="ECO:0000313" key="3">
    <source>
        <dbReference type="Proteomes" id="UP000094256"/>
    </source>
</evidence>
<evidence type="ECO:0000313" key="2">
    <source>
        <dbReference type="EMBL" id="AOH85990.1"/>
    </source>
</evidence>
<feature type="region of interest" description="Disordered" evidence="1">
    <location>
        <begin position="76"/>
        <end position="96"/>
    </location>
</feature>
<dbReference type="Proteomes" id="UP000094256">
    <property type="component" value="Chromosome"/>
</dbReference>
<keyword evidence="3" id="KW-1185">Reference proteome</keyword>
<dbReference type="EMBL" id="CP014168">
    <property type="protein sequence ID" value="AOH85990.1"/>
    <property type="molecule type" value="Genomic_DNA"/>
</dbReference>
<evidence type="ECO:0000256" key="1">
    <source>
        <dbReference type="SAM" id="MobiDB-lite"/>
    </source>
</evidence>
<gene>
    <name evidence="2" type="ORF">AWL63_20555</name>
</gene>
<reference evidence="2 3" key="1">
    <citation type="submission" date="2016-01" db="EMBL/GenBank/DDBJ databases">
        <title>Complete genome and mega plasmid sequence of Sphingomonas panacis DCY99 elicits systemic resistance in rice to Xanthomonas oryzae.</title>
        <authorList>
            <person name="Kim Y.J."/>
            <person name="Yang D.C."/>
            <person name="Sing P."/>
        </authorList>
    </citation>
    <scope>NUCLEOTIDE SEQUENCE [LARGE SCALE GENOMIC DNA]</scope>
    <source>
        <strain evidence="2 3">DCY99</strain>
    </source>
</reference>